<dbReference type="GO" id="GO:0000118">
    <property type="term" value="C:histone deacetylase complex"/>
    <property type="evidence" value="ECO:0007669"/>
    <property type="project" value="TreeGrafter"/>
</dbReference>
<evidence type="ECO:0000256" key="1">
    <source>
        <dbReference type="ARBA" id="ARBA00022737"/>
    </source>
</evidence>
<dbReference type="Proteomes" id="UP001311915">
    <property type="component" value="Unassembled WGS sequence"/>
</dbReference>
<evidence type="ECO:0000256" key="2">
    <source>
        <dbReference type="ARBA" id="ARBA00022803"/>
    </source>
</evidence>
<keyword evidence="2" id="KW-0802">TPR repeat</keyword>
<dbReference type="InterPro" id="IPR011990">
    <property type="entry name" value="TPR-like_helical_dom_sf"/>
</dbReference>
<dbReference type="PANTHER" id="PTHR45883:SF7">
    <property type="entry name" value="TPR REPEAT-CONTAINING THIOREDOXIN TDX"/>
    <property type="match status" value="1"/>
</dbReference>
<protein>
    <submittedName>
        <fullName evidence="3">Uncharacterized protein</fullName>
    </submittedName>
</protein>
<dbReference type="GO" id="GO:0030544">
    <property type="term" value="F:Hsp70 protein binding"/>
    <property type="evidence" value="ECO:0007669"/>
    <property type="project" value="TreeGrafter"/>
</dbReference>
<comment type="caution">
    <text evidence="3">The sequence shown here is derived from an EMBL/GenBank/DDBJ whole genome shotgun (WGS) entry which is preliminary data.</text>
</comment>
<sequence>MLGLWKYAASDLRVASIIDSDEEIAKILIKVEPNTRKIEEHCQKYQQLQEQERLRD</sequence>
<evidence type="ECO:0000313" key="4">
    <source>
        <dbReference type="Proteomes" id="UP001311915"/>
    </source>
</evidence>
<keyword evidence="4" id="KW-1185">Reference proteome</keyword>
<proteinExistence type="predicted"/>
<reference evidence="3 4" key="1">
    <citation type="submission" date="2023-10" db="EMBL/GenBank/DDBJ databases">
        <title>Genome-Wide Identification Analysis in wild type Solanum Pinnatisectum Reveals Some Genes Defensing Phytophthora Infestans.</title>
        <authorList>
            <person name="Sun C."/>
        </authorList>
    </citation>
    <scope>NUCLEOTIDE SEQUENCE [LARGE SCALE GENOMIC DNA]</scope>
    <source>
        <strain evidence="3">LQN</strain>
        <tissue evidence="3">Leaf</tissue>
    </source>
</reference>
<dbReference type="Gene3D" id="1.25.40.10">
    <property type="entry name" value="Tetratricopeptide repeat domain"/>
    <property type="match status" value="1"/>
</dbReference>
<organism evidence="3 4">
    <name type="scientific">Solanum pinnatisectum</name>
    <name type="common">tansyleaf nightshade</name>
    <dbReference type="NCBI Taxonomy" id="50273"/>
    <lineage>
        <taxon>Eukaryota</taxon>
        <taxon>Viridiplantae</taxon>
        <taxon>Streptophyta</taxon>
        <taxon>Embryophyta</taxon>
        <taxon>Tracheophyta</taxon>
        <taxon>Spermatophyta</taxon>
        <taxon>Magnoliopsida</taxon>
        <taxon>eudicotyledons</taxon>
        <taxon>Gunneridae</taxon>
        <taxon>Pentapetalae</taxon>
        <taxon>asterids</taxon>
        <taxon>lamiids</taxon>
        <taxon>Solanales</taxon>
        <taxon>Solanaceae</taxon>
        <taxon>Solanoideae</taxon>
        <taxon>Solaneae</taxon>
        <taxon>Solanum</taxon>
    </lineage>
</organism>
<name>A0AAV9K705_9SOLN</name>
<gene>
    <name evidence="3" type="ORF">R3W88_029876</name>
</gene>
<dbReference type="AlphaFoldDB" id="A0AAV9K705"/>
<keyword evidence="1" id="KW-0677">Repeat</keyword>
<accession>A0AAV9K705</accession>
<evidence type="ECO:0000313" key="3">
    <source>
        <dbReference type="EMBL" id="KAK4708951.1"/>
    </source>
</evidence>
<dbReference type="EMBL" id="JAWPEI010000012">
    <property type="protein sequence ID" value="KAK4708951.1"/>
    <property type="molecule type" value="Genomic_DNA"/>
</dbReference>
<dbReference type="PANTHER" id="PTHR45883">
    <property type="entry name" value="HSC70-INTERACTING PROTEIN"/>
    <property type="match status" value="1"/>
</dbReference>